<reference evidence="3" key="1">
    <citation type="journal article" date="2019" name="Mol. Biol. Evol.">
        <title>Blast fungal genomes show frequent chromosomal changes, gene gains and losses, and effector gene turnover.</title>
        <authorList>
            <person name="Gomez Luciano L.B."/>
            <person name="Jason Tsai I."/>
            <person name="Chuma I."/>
            <person name="Tosa Y."/>
            <person name="Chen Y.H."/>
            <person name="Li J.Y."/>
            <person name="Li M.Y."/>
            <person name="Jade Lu M.Y."/>
            <person name="Nakayashiki H."/>
            <person name="Li W.H."/>
        </authorList>
    </citation>
    <scope>NUCLEOTIDE SEQUENCE</scope>
    <source>
        <strain evidence="3">NI907</strain>
    </source>
</reference>
<dbReference type="KEGG" id="pgri:PgNI_07269"/>
<accession>A0A6P8B379</accession>
<feature type="compositionally biased region" description="Low complexity" evidence="1">
    <location>
        <begin position="1017"/>
        <end position="1029"/>
    </location>
</feature>
<keyword evidence="2" id="KW-1185">Reference proteome</keyword>
<dbReference type="GeneID" id="41962193"/>
<sequence length="1225" mass="138227">MQNPPTTQSTFNRIEGSATDWIPPSEDDSDAGDDYDGEVDGLDSQWDMLNRGLWDFNALTIAIRQRYLTEVCKLPPQAALKNLEDLPWRAAPKQRTYGGRTEFYEYIPLWTDPEFETDRKNGSRYFQGSLLNRLYPAQTEESLAKDPTEMAKRYGIHPDRTDGRSRLSPEDSASRRYQLKNGDWVDAGDLDRFLEEHYFMSEIAQASNQSIENYIEVQAQKTATTEEEQTTLEMWQLCQKHNAELKKDADYQRFVFHGYTTDELQKLGVLDFSSDVYFDLKGPVHPILAQNRWLPAPVHAGTKTLPRQYYVFKDKNQIRQTGQWTARDPLIWDALQPALQLLTRILNSNVPAWTGLLDLYTRLRVDLDLDPLADLFRDEEKKGSACNCRNAWHTEAHPFSTKSFPELLKLSGTGFNSSDWTKKVVAMTLQFKIESCNRFAGDNDPDHLRGTFGFTSMRVRNNKAYSTVSIGAELIWPLLSIHTSNAEKRTCSFAVASILLHEIAHAIVMAQGSAVDHKPSLNCVADPGHRDLLHRACLRLFSHLADDPFFEDEPTAEAGFALENQVFGGVLTHALRSSSDLQPVPVHMIMTQISSNLWPFARRSAWIRPTKTTKQLFSPPQPMLDVKRAIPSDTMAKVFSQSFWDKDFARYGPESLKIQGDRVLKRPPLAPPIVGSHWNVYGPKRGFFMMKAHSTLRKSGYNTIATYMESRARQRGMGIATRRLWHYEHKTWPGMSKDLDQAAKEIRKAAAKYLPLFEDAVLPETKQRDLYAKQHPIAPGTNPSVSFEAWIQNVKQYRSHSFSYLAGKLKKLHRLLITRFEYTQSMLCTLTTLELADREKIRQKHFGRLVNVLHYVPFRLASKVDIALRSLGQLYRLRIGSLRQESGPQLGDSALQIRLQEDMADLKKQQTLFRTLEGMFRNHLGPPTSNEYSGDFWGPEKFIAVTSLNLATEPEVFFEAVHSDLNRLKDPDVIRIVDEVFKILKAFERSNERAPSPASSLASTAPPPSPRGGSGSGSDSQPQPGDPSTDTSKTQPKKRAWLQTAGGTDASGNETGLPPTKRVQLLDKESDAPSVRDTQSCANNRKAFEASNQATMDLDEPPTDLNTNQPPPPGMIAFPDPKTGFTQYAPVSRAADVGPMLQQAAQEREASAAQARQALVDLEARSHIQKRMEGPPTAEERAALLDLQSQETDLNAFRLKEKVIRAFEAIRAGPSGQDEDVEMQI</sequence>
<feature type="compositionally biased region" description="Acidic residues" evidence="1">
    <location>
        <begin position="25"/>
        <end position="39"/>
    </location>
</feature>
<name>A0A6P8B379_PYRGI</name>
<dbReference type="Proteomes" id="UP000515153">
    <property type="component" value="Unplaced"/>
</dbReference>
<feature type="region of interest" description="Disordered" evidence="1">
    <location>
        <begin position="1"/>
        <end position="39"/>
    </location>
</feature>
<reference evidence="3" key="3">
    <citation type="submission" date="2025-08" db="UniProtKB">
        <authorList>
            <consortium name="RefSeq"/>
        </authorList>
    </citation>
    <scope>IDENTIFICATION</scope>
    <source>
        <strain evidence="3">NI907</strain>
    </source>
</reference>
<dbReference type="AlphaFoldDB" id="A0A6P8B379"/>
<proteinExistence type="predicted"/>
<feature type="region of interest" description="Disordered" evidence="1">
    <location>
        <begin position="148"/>
        <end position="174"/>
    </location>
</feature>
<evidence type="ECO:0000256" key="1">
    <source>
        <dbReference type="SAM" id="MobiDB-lite"/>
    </source>
</evidence>
<feature type="compositionally biased region" description="Polar residues" evidence="1">
    <location>
        <begin position="1"/>
        <end position="12"/>
    </location>
</feature>
<feature type="compositionally biased region" description="Low complexity" evidence="1">
    <location>
        <begin position="994"/>
        <end position="1004"/>
    </location>
</feature>
<organism evidence="2 3">
    <name type="scientific">Pyricularia grisea</name>
    <name type="common">Crabgrass-specific blast fungus</name>
    <name type="synonym">Magnaporthe grisea</name>
    <dbReference type="NCBI Taxonomy" id="148305"/>
    <lineage>
        <taxon>Eukaryota</taxon>
        <taxon>Fungi</taxon>
        <taxon>Dikarya</taxon>
        <taxon>Ascomycota</taxon>
        <taxon>Pezizomycotina</taxon>
        <taxon>Sordariomycetes</taxon>
        <taxon>Sordariomycetidae</taxon>
        <taxon>Magnaporthales</taxon>
        <taxon>Pyriculariaceae</taxon>
        <taxon>Pyricularia</taxon>
    </lineage>
</organism>
<evidence type="ECO:0000313" key="3">
    <source>
        <dbReference type="RefSeq" id="XP_030981585.1"/>
    </source>
</evidence>
<gene>
    <name evidence="3" type="ORF">PgNI_07269</name>
</gene>
<feature type="region of interest" description="Disordered" evidence="1">
    <location>
        <begin position="991"/>
        <end position="1126"/>
    </location>
</feature>
<evidence type="ECO:0000313" key="2">
    <source>
        <dbReference type="Proteomes" id="UP000515153"/>
    </source>
</evidence>
<dbReference type="RefSeq" id="XP_030981585.1">
    <property type="nucleotide sequence ID" value="XM_031127284.1"/>
</dbReference>
<reference evidence="3" key="2">
    <citation type="submission" date="2019-10" db="EMBL/GenBank/DDBJ databases">
        <authorList>
            <consortium name="NCBI Genome Project"/>
        </authorList>
    </citation>
    <scope>NUCLEOTIDE SEQUENCE</scope>
    <source>
        <strain evidence="3">NI907</strain>
    </source>
</reference>
<protein>
    <submittedName>
        <fullName evidence="3">Uncharacterized protein</fullName>
    </submittedName>
</protein>